<dbReference type="InterPro" id="IPR005665">
    <property type="entry name" value="SecF_bac"/>
</dbReference>
<dbReference type="PANTHER" id="PTHR30081">
    <property type="entry name" value="PROTEIN-EXPORT MEMBRANE PROTEIN SEC"/>
    <property type="match status" value="1"/>
</dbReference>
<evidence type="ECO:0000256" key="2">
    <source>
        <dbReference type="ARBA" id="ARBA00022448"/>
    </source>
</evidence>
<protein>
    <recommendedName>
        <fullName evidence="12">Protein-export membrane protein SecF</fullName>
    </recommendedName>
</protein>
<evidence type="ECO:0000256" key="4">
    <source>
        <dbReference type="ARBA" id="ARBA00022692"/>
    </source>
</evidence>
<dbReference type="EMBL" id="JACHXA010000004">
    <property type="protein sequence ID" value="MBB3065561.1"/>
    <property type="molecule type" value="Genomic_DNA"/>
</dbReference>
<evidence type="ECO:0000256" key="8">
    <source>
        <dbReference type="ARBA" id="ARBA00023136"/>
    </source>
</evidence>
<feature type="domain" description="Protein export membrane protein SecD/SecF C-terminal" evidence="13">
    <location>
        <begin position="119"/>
        <end position="294"/>
    </location>
</feature>
<keyword evidence="2 12" id="KW-0813">Transport</keyword>
<dbReference type="PRINTS" id="PR01755">
    <property type="entry name" value="SECFTRNLCASE"/>
</dbReference>
<dbReference type="Pfam" id="PF02355">
    <property type="entry name" value="SecD_SecF_C"/>
    <property type="match status" value="1"/>
</dbReference>
<dbReference type="GO" id="GO:0065002">
    <property type="term" value="P:intracellular protein transmembrane transport"/>
    <property type="evidence" value="ECO:0007669"/>
    <property type="project" value="UniProtKB-UniRule"/>
</dbReference>
<dbReference type="HAMAP" id="MF_01464_B">
    <property type="entry name" value="SecF_B"/>
    <property type="match status" value="1"/>
</dbReference>
<keyword evidence="3 12" id="KW-1003">Cell membrane</keyword>
<reference evidence="14 15" key="1">
    <citation type="submission" date="2020-08" db="EMBL/GenBank/DDBJ databases">
        <title>Genomic Encyclopedia of Type Strains, Phase III (KMG-III): the genomes of soil and plant-associated and newly described type strains.</title>
        <authorList>
            <person name="Whitman W."/>
        </authorList>
    </citation>
    <scope>NUCLEOTIDE SEQUENCE [LARGE SCALE GENOMIC DNA]</scope>
    <source>
        <strain evidence="14 15">CECT 8803</strain>
    </source>
</reference>
<evidence type="ECO:0000256" key="6">
    <source>
        <dbReference type="ARBA" id="ARBA00022989"/>
    </source>
</evidence>
<comment type="similarity">
    <text evidence="10">In the C-terminal section; belongs to the SecD/SecF family. SecF subfamily.</text>
</comment>
<comment type="similarity">
    <text evidence="12">Belongs to the SecD/SecF family. SecF subfamily.</text>
</comment>
<name>A0A839SRZ4_9PROT</name>
<evidence type="ECO:0000256" key="12">
    <source>
        <dbReference type="HAMAP-Rule" id="MF_01464"/>
    </source>
</evidence>
<sequence length="309" mass="33416">MALIRRLSTNMHLHMIERRWFVFGFAALIVLASLGSFMAKGLNLGVDFRGGILIEVRTEGAANLSDLRSRVGGLGLGEVTLQEFGEPTDVLINIERQPGEEEAQQAAIEKVKSAIGDVVVDYRRVELVGPKVGQELREAGILATVLALLGIAIYVWFRFEWQFAVVALIALMHDVIGTIGFFALTGLEFNLASVAAVLTVAGYSINDTVVIADRVRENLRRFKKMPLAEVLNRSIDETLSRTTITGLTTLLALVALSVFGGEVIRGFSLALVWGVIIGTYSSIGLAVPLLVYVGVRRSAVSEEAAEASS</sequence>
<dbReference type="AlphaFoldDB" id="A0A839SRZ4"/>
<keyword evidence="15" id="KW-1185">Reference proteome</keyword>
<keyword evidence="7 12" id="KW-0811">Translocation</keyword>
<comment type="caution">
    <text evidence="14">The sequence shown here is derived from an EMBL/GenBank/DDBJ whole genome shotgun (WGS) entry which is preliminary data.</text>
</comment>
<dbReference type="GO" id="GO:0015450">
    <property type="term" value="F:protein-transporting ATPase activity"/>
    <property type="evidence" value="ECO:0007669"/>
    <property type="project" value="InterPro"/>
</dbReference>
<dbReference type="FunFam" id="1.20.1640.10:FF:000024">
    <property type="entry name" value="Multifunctional fusion protein"/>
    <property type="match status" value="1"/>
</dbReference>
<comment type="function">
    <text evidence="9 12">Part of the Sec protein translocase complex. Interacts with the SecYEG preprotein conducting channel. SecDF uses the proton motive force (PMF) to complete protein translocation after the ATP-dependent function of SecA.</text>
</comment>
<dbReference type="InterPro" id="IPR055344">
    <property type="entry name" value="SecD_SecF_C_bact"/>
</dbReference>
<dbReference type="Gene3D" id="1.20.1640.10">
    <property type="entry name" value="Multidrug efflux transporter AcrB transmembrane domain"/>
    <property type="match status" value="1"/>
</dbReference>
<evidence type="ECO:0000259" key="13">
    <source>
        <dbReference type="Pfam" id="PF02355"/>
    </source>
</evidence>
<dbReference type="Proteomes" id="UP000581135">
    <property type="component" value="Unassembled WGS sequence"/>
</dbReference>
<dbReference type="NCBIfam" id="TIGR00966">
    <property type="entry name" value="transloc_SecF"/>
    <property type="match status" value="1"/>
</dbReference>
<comment type="similarity">
    <text evidence="11">In the N-terminal section; belongs to the SecD/SecF family. SecD subfamily.</text>
</comment>
<feature type="transmembrane region" description="Helical" evidence="12">
    <location>
        <begin position="270"/>
        <end position="293"/>
    </location>
</feature>
<feature type="transmembrane region" description="Helical" evidence="12">
    <location>
        <begin position="191"/>
        <end position="215"/>
    </location>
</feature>
<dbReference type="GO" id="GO:0043952">
    <property type="term" value="P:protein transport by the Sec complex"/>
    <property type="evidence" value="ECO:0007669"/>
    <property type="project" value="UniProtKB-UniRule"/>
</dbReference>
<dbReference type="PANTHER" id="PTHR30081:SF8">
    <property type="entry name" value="PROTEIN TRANSLOCASE SUBUNIT SECF"/>
    <property type="match status" value="1"/>
</dbReference>
<dbReference type="InterPro" id="IPR022645">
    <property type="entry name" value="SecD/SecF_bac"/>
</dbReference>
<evidence type="ECO:0000256" key="1">
    <source>
        <dbReference type="ARBA" id="ARBA00004651"/>
    </source>
</evidence>
<dbReference type="RefSeq" id="WP_183416377.1">
    <property type="nucleotide sequence ID" value="NZ_JACHXA010000004.1"/>
</dbReference>
<evidence type="ECO:0000313" key="14">
    <source>
        <dbReference type="EMBL" id="MBB3065561.1"/>
    </source>
</evidence>
<dbReference type="SUPFAM" id="SSF82866">
    <property type="entry name" value="Multidrug efflux transporter AcrB transmembrane domain"/>
    <property type="match status" value="1"/>
</dbReference>
<evidence type="ECO:0000256" key="5">
    <source>
        <dbReference type="ARBA" id="ARBA00022927"/>
    </source>
</evidence>
<evidence type="ECO:0000256" key="11">
    <source>
        <dbReference type="ARBA" id="ARBA00061053"/>
    </source>
</evidence>
<feature type="transmembrane region" description="Helical" evidence="12">
    <location>
        <begin position="139"/>
        <end position="157"/>
    </location>
</feature>
<comment type="subunit">
    <text evidence="12">Forms a complex with SecD. Part of the essential Sec protein translocation apparatus which comprises SecA, SecYEG and auxiliary proteins SecDF-YajC and YidC.</text>
</comment>
<dbReference type="InterPro" id="IPR048634">
    <property type="entry name" value="SecD_SecF_C"/>
</dbReference>
<proteinExistence type="inferred from homology"/>
<dbReference type="InterPro" id="IPR022813">
    <property type="entry name" value="SecD/SecF_arch_bac"/>
</dbReference>
<keyword evidence="8 12" id="KW-0472">Membrane</keyword>
<evidence type="ECO:0000256" key="7">
    <source>
        <dbReference type="ARBA" id="ARBA00023010"/>
    </source>
</evidence>
<feature type="transmembrane region" description="Helical" evidence="12">
    <location>
        <begin position="243"/>
        <end position="264"/>
    </location>
</feature>
<organism evidence="14 15">
    <name type="scientific">Limibacillus halophilus</name>
    <dbReference type="NCBI Taxonomy" id="1579333"/>
    <lineage>
        <taxon>Bacteria</taxon>
        <taxon>Pseudomonadati</taxon>
        <taxon>Pseudomonadota</taxon>
        <taxon>Alphaproteobacteria</taxon>
        <taxon>Rhodospirillales</taxon>
        <taxon>Rhodovibrionaceae</taxon>
        <taxon>Limibacillus</taxon>
    </lineage>
</organism>
<feature type="transmembrane region" description="Helical" evidence="12">
    <location>
        <begin position="20"/>
        <end position="39"/>
    </location>
</feature>
<evidence type="ECO:0000256" key="10">
    <source>
        <dbReference type="ARBA" id="ARBA00060856"/>
    </source>
</evidence>
<dbReference type="GO" id="GO:0006605">
    <property type="term" value="P:protein targeting"/>
    <property type="evidence" value="ECO:0007669"/>
    <property type="project" value="UniProtKB-UniRule"/>
</dbReference>
<keyword evidence="4 12" id="KW-0812">Transmembrane</keyword>
<evidence type="ECO:0000256" key="9">
    <source>
        <dbReference type="ARBA" id="ARBA00059018"/>
    </source>
</evidence>
<evidence type="ECO:0000256" key="3">
    <source>
        <dbReference type="ARBA" id="ARBA00022475"/>
    </source>
</evidence>
<dbReference type="InterPro" id="IPR022646">
    <property type="entry name" value="SecD/SecF_CS"/>
</dbReference>
<dbReference type="Pfam" id="PF07549">
    <property type="entry name" value="Sec_GG"/>
    <property type="match status" value="1"/>
</dbReference>
<dbReference type="NCBIfam" id="TIGR00916">
    <property type="entry name" value="2A0604s01"/>
    <property type="match status" value="1"/>
</dbReference>
<dbReference type="GO" id="GO:0005886">
    <property type="term" value="C:plasma membrane"/>
    <property type="evidence" value="ECO:0007669"/>
    <property type="project" value="UniProtKB-SubCell"/>
</dbReference>
<keyword evidence="5 12" id="KW-0653">Protein transport</keyword>
<accession>A0A839SRZ4</accession>
<feature type="transmembrane region" description="Helical" evidence="12">
    <location>
        <begin position="164"/>
        <end position="185"/>
    </location>
</feature>
<keyword evidence="6 12" id="KW-1133">Transmembrane helix</keyword>
<comment type="subcellular location">
    <subcellularLocation>
        <location evidence="1 12">Cell membrane</location>
        <topology evidence="1 12">Multi-pass membrane protein</topology>
    </subcellularLocation>
</comment>
<evidence type="ECO:0000313" key="15">
    <source>
        <dbReference type="Proteomes" id="UP000581135"/>
    </source>
</evidence>
<gene>
    <name evidence="12" type="primary">secF</name>
    <name evidence="14" type="ORF">FHR98_001848</name>
</gene>